<dbReference type="RefSeq" id="WP_148581271.1">
    <property type="nucleotide sequence ID" value="NZ_SDKK01000030.1"/>
</dbReference>
<sequence>MLDDNLLEEHFDRLGIKPEARARIRWIRANAPTRSVNTGIKNTPCRFCSRKMGFVLEAEAFNTEYATFEDYDNNDQVLEFYPQPCKLRISYINANGKLVHPDITPDIFQVCRDYFAFVECKTEEELLKLAEAQPNRYQLDGQGRWRSPPGEAAAEKLGCRFIVRSSSENNWIALENYEFFADYLIVDPKNLRIAPDAQSKLEKRLAKSNWLTVSELLEGEDAVDSDSLYGLIVTKKIYFDFLKNRISDPDKALLFANAINAQAYQVVARTSVGLRTPGITGFKAIPGRTFSWDGRPWRVVNIGDHGISAMPMTDESSPIIVELNEDQLTELARTGKLVPGNDDEDERATLVAEILRTTPTSRLKIANYCFQILFGTPDKKNPFISRSNRAKAYWLANYRAAEQKFGNGYIGLIHNLNGTQGNHSQKCDPRAYDLAIKAYEDYWENDAQRSAVLCHGMYANDCEAEGVTPVSLKTFQKIIKQHESHAQTKKRVGEKAAYTDEPPYLVLEYTTPRHGNRPFHIGHIDHSPLPIKVKDKSGKYLLETVWLTLLIDAYSRYVLAFYLSFDPPSYRSCMMVIRECVRRHGRIPHVTVVDNASEFNSTYFEKLLGLLKSHKKSRPKSKAKFGAVIERLFGTTFEQFISNLAGATNDMNPRSVGADVDPTLKAIWTYERLALRLNSYFNDIYHGNVHTTLGESPASAFINGMKTFGSRQHALYVYNEEFIIETCPSTNKGDAKVGPQGVKINYLWYHCTAMDAPGVLRSRVDVRYDPDNYAIAYAFIQGCWQKCFSEYYAIFQQYTEKQIRIATNHLRLKAKFTGTTIPINAKTLASFLQSAEAEEVLHMQRLQDHESATVRAATNLKGSTKQETLEFPERPVTSISITPDIPAELLEDF</sequence>
<dbReference type="InterPro" id="IPR012337">
    <property type="entry name" value="RNaseH-like_sf"/>
</dbReference>
<dbReference type="AlphaFoldDB" id="A0A6C2CFQ4"/>
<evidence type="ECO:0000259" key="1">
    <source>
        <dbReference type="PROSITE" id="PS50994"/>
    </source>
</evidence>
<dbReference type="OrthoDB" id="5439087at2"/>
<feature type="domain" description="Integrase catalytic" evidence="1">
    <location>
        <begin position="514"/>
        <end position="705"/>
    </location>
</feature>
<name>A0A6C2CFQ4_9RHOO</name>
<evidence type="ECO:0000313" key="2">
    <source>
        <dbReference type="EMBL" id="TYC52728.1"/>
    </source>
</evidence>
<gene>
    <name evidence="2" type="ORF">ETQ85_22325</name>
</gene>
<dbReference type="SUPFAM" id="SSF53098">
    <property type="entry name" value="Ribonuclease H-like"/>
    <property type="match status" value="1"/>
</dbReference>
<keyword evidence="3" id="KW-1185">Reference proteome</keyword>
<evidence type="ECO:0000313" key="3">
    <source>
        <dbReference type="Proteomes" id="UP000389128"/>
    </source>
</evidence>
<dbReference type="EMBL" id="SDKK01000030">
    <property type="protein sequence ID" value="TYC52728.1"/>
    <property type="molecule type" value="Genomic_DNA"/>
</dbReference>
<organism evidence="2 3">
    <name type="scientific">Zoogloea oleivorans</name>
    <dbReference type="NCBI Taxonomy" id="1552750"/>
    <lineage>
        <taxon>Bacteria</taxon>
        <taxon>Pseudomonadati</taxon>
        <taxon>Pseudomonadota</taxon>
        <taxon>Betaproteobacteria</taxon>
        <taxon>Rhodocyclales</taxon>
        <taxon>Zoogloeaceae</taxon>
        <taxon>Zoogloea</taxon>
    </lineage>
</organism>
<dbReference type="GO" id="GO:0015074">
    <property type="term" value="P:DNA integration"/>
    <property type="evidence" value="ECO:0007669"/>
    <property type="project" value="InterPro"/>
</dbReference>
<dbReference type="GO" id="GO:0003676">
    <property type="term" value="F:nucleic acid binding"/>
    <property type="evidence" value="ECO:0007669"/>
    <property type="project" value="InterPro"/>
</dbReference>
<comment type="caution">
    <text evidence="2">The sequence shown here is derived from an EMBL/GenBank/DDBJ whole genome shotgun (WGS) entry which is preliminary data.</text>
</comment>
<dbReference type="Gene3D" id="3.30.420.10">
    <property type="entry name" value="Ribonuclease H-like superfamily/Ribonuclease H"/>
    <property type="match status" value="1"/>
</dbReference>
<accession>A0A6C2CFQ4</accession>
<dbReference type="InterPro" id="IPR001584">
    <property type="entry name" value="Integrase_cat-core"/>
</dbReference>
<dbReference type="Proteomes" id="UP000389128">
    <property type="component" value="Unassembled WGS sequence"/>
</dbReference>
<dbReference type="PROSITE" id="PS50994">
    <property type="entry name" value="INTEGRASE"/>
    <property type="match status" value="1"/>
</dbReference>
<dbReference type="InterPro" id="IPR036397">
    <property type="entry name" value="RNaseH_sf"/>
</dbReference>
<proteinExistence type="predicted"/>
<protein>
    <recommendedName>
        <fullName evidence="1">Integrase catalytic domain-containing protein</fullName>
    </recommendedName>
</protein>
<reference evidence="2 3" key="1">
    <citation type="submission" date="2019-01" db="EMBL/GenBank/DDBJ databases">
        <title>Zoogloea oleivorans genome sequencing and assembly.</title>
        <authorList>
            <person name="Tancsics A."/>
            <person name="Farkas M."/>
            <person name="Kriszt B."/>
            <person name="Maroti G."/>
            <person name="Horvath B."/>
        </authorList>
    </citation>
    <scope>NUCLEOTIDE SEQUENCE [LARGE SCALE GENOMIC DNA]</scope>
    <source>
        <strain evidence="2 3">Buc</strain>
    </source>
</reference>